<dbReference type="RefSeq" id="WP_322132278.1">
    <property type="nucleotide sequence ID" value="NZ_CP085036.1"/>
</dbReference>
<dbReference type="Pfam" id="PF19616">
    <property type="entry name" value="DUF6121"/>
    <property type="match status" value="1"/>
</dbReference>
<evidence type="ECO:0000313" key="3">
    <source>
        <dbReference type="Proteomes" id="UP001160142"/>
    </source>
</evidence>
<feature type="transmembrane region" description="Helical" evidence="1">
    <location>
        <begin position="12"/>
        <end position="35"/>
    </location>
</feature>
<reference evidence="2 3" key="1">
    <citation type="submission" date="2023-04" db="EMBL/GenBank/DDBJ databases">
        <title>Genome Encyclopedia of Bacteria and Archaea VI: Functional Genomics of Type Strains.</title>
        <authorList>
            <person name="Whitman W."/>
        </authorList>
    </citation>
    <scope>NUCLEOTIDE SEQUENCE [LARGE SCALE GENOMIC DNA]</scope>
    <source>
        <strain evidence="2 3">SG_E_30_P1</strain>
    </source>
</reference>
<feature type="transmembrane region" description="Helical" evidence="1">
    <location>
        <begin position="79"/>
        <end position="102"/>
    </location>
</feature>
<evidence type="ECO:0000313" key="2">
    <source>
        <dbReference type="EMBL" id="MDH6179901.1"/>
    </source>
</evidence>
<dbReference type="EMBL" id="JARXVQ010000001">
    <property type="protein sequence ID" value="MDH6179901.1"/>
    <property type="molecule type" value="Genomic_DNA"/>
</dbReference>
<name>A0ABT6KJ17_9MICO</name>
<dbReference type="InterPro" id="IPR046124">
    <property type="entry name" value="DUF6121"/>
</dbReference>
<sequence>MSAPHTPRPDSRLLPVLVTVTYLAAVIAVSGFLSLGLDRDVIDYPDAGPYLGIVMVVAAGLVTWSGCRGVAALRGPWGRAVVTGIGCFAAIVIAGAIGYSLIRASIATVVVSAAHFALSPFTLAAALLSIGAVVGAWAIARDGRDAM</sequence>
<feature type="transmembrane region" description="Helical" evidence="1">
    <location>
        <begin position="47"/>
        <end position="67"/>
    </location>
</feature>
<proteinExistence type="predicted"/>
<keyword evidence="1" id="KW-0472">Membrane</keyword>
<feature type="transmembrane region" description="Helical" evidence="1">
    <location>
        <begin position="114"/>
        <end position="140"/>
    </location>
</feature>
<comment type="caution">
    <text evidence="2">The sequence shown here is derived from an EMBL/GenBank/DDBJ whole genome shotgun (WGS) entry which is preliminary data.</text>
</comment>
<accession>A0ABT6KJ17</accession>
<dbReference type="Proteomes" id="UP001160142">
    <property type="component" value="Unassembled WGS sequence"/>
</dbReference>
<gene>
    <name evidence="2" type="ORF">M2152_000083</name>
</gene>
<keyword evidence="3" id="KW-1185">Reference proteome</keyword>
<protein>
    <recommendedName>
        <fullName evidence="4">Transmembrane protein</fullName>
    </recommendedName>
</protein>
<evidence type="ECO:0008006" key="4">
    <source>
        <dbReference type="Google" id="ProtNLM"/>
    </source>
</evidence>
<keyword evidence="1" id="KW-0812">Transmembrane</keyword>
<organism evidence="2 3">
    <name type="scientific">Antiquaquibacter oligotrophicus</name>
    <dbReference type="NCBI Taxonomy" id="2880260"/>
    <lineage>
        <taxon>Bacteria</taxon>
        <taxon>Bacillati</taxon>
        <taxon>Actinomycetota</taxon>
        <taxon>Actinomycetes</taxon>
        <taxon>Micrococcales</taxon>
        <taxon>Microbacteriaceae</taxon>
        <taxon>Antiquaquibacter</taxon>
    </lineage>
</organism>
<evidence type="ECO:0000256" key="1">
    <source>
        <dbReference type="SAM" id="Phobius"/>
    </source>
</evidence>
<keyword evidence="1" id="KW-1133">Transmembrane helix</keyword>